<dbReference type="BioCyc" id="PAER208963:G1G74-2958-MONOMER"/>
<feature type="transmembrane region" description="Helical" evidence="4">
    <location>
        <begin position="79"/>
        <end position="101"/>
    </location>
</feature>
<evidence type="ECO:0000259" key="5">
    <source>
        <dbReference type="PROSITE" id="PS50850"/>
    </source>
</evidence>
<feature type="transmembrane region" description="Helical" evidence="4">
    <location>
        <begin position="365"/>
        <end position="386"/>
    </location>
</feature>
<dbReference type="KEGG" id="pau:PA14_35230"/>
<name>A0A0H2ZB42_PSEAB</name>
<feature type="transmembrane region" description="Helical" evidence="4">
    <location>
        <begin position="46"/>
        <end position="67"/>
    </location>
</feature>
<feature type="transmembrane region" description="Helical" evidence="4">
    <location>
        <begin position="209"/>
        <end position="231"/>
    </location>
</feature>
<reference evidence="6 7" key="1">
    <citation type="journal article" date="2006" name="Genome Biol.">
        <title>Genomic analysis reveals that Pseudomonas aeruginosa virulence is combinatorial.</title>
        <authorList>
            <person name="Lee D.G."/>
            <person name="Urbach J.M."/>
            <person name="Wu G."/>
            <person name="Liberati N.T."/>
            <person name="Feinbaum R.L."/>
            <person name="Miyata S."/>
            <person name="Diggins L.T."/>
            <person name="He J."/>
            <person name="Saucier M."/>
            <person name="Deziel E."/>
            <person name="Friedman L."/>
            <person name="Li L."/>
            <person name="Grills G."/>
            <person name="Montgomery K."/>
            <person name="Kucherlapati R."/>
            <person name="Rahme L.G."/>
            <person name="Ausubel F.M."/>
        </authorList>
    </citation>
    <scope>NUCLEOTIDE SEQUENCE [LARGE SCALE GENOMIC DNA]</scope>
    <source>
        <strain evidence="6 7">UCBPP-PA14</strain>
    </source>
</reference>
<feature type="transmembrane region" description="Helical" evidence="4">
    <location>
        <begin position="171"/>
        <end position="189"/>
    </location>
</feature>
<accession>A0A0H2ZB42</accession>
<feature type="transmembrane region" description="Helical" evidence="4">
    <location>
        <begin position="336"/>
        <end position="359"/>
    </location>
</feature>
<protein>
    <submittedName>
        <fullName evidence="6">Putative efflux protein</fullName>
    </submittedName>
</protein>
<proteinExistence type="predicted"/>
<gene>
    <name evidence="6" type="ordered locus">PA14_35230</name>
</gene>
<dbReference type="Pfam" id="PF07690">
    <property type="entry name" value="MFS_1"/>
    <property type="match status" value="1"/>
</dbReference>
<dbReference type="EMBL" id="CP000438">
    <property type="protein sequence ID" value="ABJ11452.1"/>
    <property type="molecule type" value="Genomic_DNA"/>
</dbReference>
<feature type="transmembrane region" description="Helical" evidence="4">
    <location>
        <begin position="246"/>
        <end position="267"/>
    </location>
</feature>
<dbReference type="AlphaFoldDB" id="A0A0H2ZB42"/>
<organism evidence="6 7">
    <name type="scientific">Pseudomonas aeruginosa (strain UCBPP-PA14)</name>
    <dbReference type="NCBI Taxonomy" id="208963"/>
    <lineage>
        <taxon>Bacteria</taxon>
        <taxon>Pseudomonadati</taxon>
        <taxon>Pseudomonadota</taxon>
        <taxon>Gammaproteobacteria</taxon>
        <taxon>Pseudomonadales</taxon>
        <taxon>Pseudomonadaceae</taxon>
        <taxon>Pseudomonas</taxon>
    </lineage>
</organism>
<evidence type="ECO:0000313" key="6">
    <source>
        <dbReference type="EMBL" id="ABJ11452.1"/>
    </source>
</evidence>
<dbReference type="SUPFAM" id="SSF103473">
    <property type="entry name" value="MFS general substrate transporter"/>
    <property type="match status" value="1"/>
</dbReference>
<dbReference type="PROSITE" id="PS50850">
    <property type="entry name" value="MFS"/>
    <property type="match status" value="1"/>
</dbReference>
<evidence type="ECO:0000256" key="2">
    <source>
        <dbReference type="ARBA" id="ARBA00022989"/>
    </source>
</evidence>
<dbReference type="HOGENOM" id="CLU_033532_0_1_6"/>
<dbReference type="RefSeq" id="WP_003110750.1">
    <property type="nucleotide sequence ID" value="NC_008463.1"/>
</dbReference>
<evidence type="ECO:0000256" key="3">
    <source>
        <dbReference type="ARBA" id="ARBA00023136"/>
    </source>
</evidence>
<dbReference type="Proteomes" id="UP000000653">
    <property type="component" value="Chromosome"/>
</dbReference>
<dbReference type="InterPro" id="IPR036259">
    <property type="entry name" value="MFS_trans_sf"/>
</dbReference>
<feature type="domain" description="Major facilitator superfamily (MFS) profile" evidence="5">
    <location>
        <begin position="213"/>
        <end position="401"/>
    </location>
</feature>
<feature type="transmembrane region" description="Helical" evidence="4">
    <location>
        <begin position="107"/>
        <end position="126"/>
    </location>
</feature>
<keyword evidence="3 4" id="KW-0472">Membrane</keyword>
<dbReference type="PANTHER" id="PTHR23542">
    <property type="match status" value="1"/>
</dbReference>
<keyword evidence="2 4" id="KW-1133">Transmembrane helix</keyword>
<keyword evidence="1 4" id="KW-0812">Transmembrane</keyword>
<dbReference type="GO" id="GO:0022857">
    <property type="term" value="F:transmembrane transporter activity"/>
    <property type="evidence" value="ECO:0007669"/>
    <property type="project" value="InterPro"/>
</dbReference>
<feature type="transmembrane region" description="Helical" evidence="4">
    <location>
        <begin position="302"/>
        <end position="324"/>
    </location>
</feature>
<evidence type="ECO:0000313" key="7">
    <source>
        <dbReference type="Proteomes" id="UP000000653"/>
    </source>
</evidence>
<dbReference type="InterPro" id="IPR020846">
    <property type="entry name" value="MFS_dom"/>
</dbReference>
<sequence>MSNPYLELFAAPGAKGFSAAGLLARMPLSMTGLGIVTMLSQVHADYWLAGTVAATFVFCNALLAPQVSRLVDRFGQGRVLLPAALASALAMSALLLCTHYRAPNAWLYLFALLAGAMPSMPAMVRARWTELYRGSPKLHTAFSFESVMDEVCYIIGPVLAVSLSVGWFAEAGPLLATLFLVAGVSLFSLQRGTEPPLHAHPRRRAGSALAYPAVRVLALVLAAIGVIFGAVEVVSVAFAEAHGNKAAASLVLSVYAVGSCLAGLLFGLLRWRLALSRQLLSMVTLMALSLMPLLGVESILALALTVLVAGFSVAPTMILAMGLVERAVDPARLTEGLTWAITGLGIGMALGSALAGWVVEGYGAASGFLVAVGAGWLAWLLALACFRVLAQDEAGDCAVSG</sequence>
<dbReference type="PANTHER" id="PTHR23542:SF1">
    <property type="entry name" value="MAJOR FACILITATOR SUPERFAMILY (MFS) PROFILE DOMAIN-CONTAINING PROTEIN"/>
    <property type="match status" value="1"/>
</dbReference>
<dbReference type="InterPro" id="IPR011701">
    <property type="entry name" value="MFS"/>
</dbReference>
<dbReference type="Gene3D" id="1.20.1250.20">
    <property type="entry name" value="MFS general substrate transporter like domains"/>
    <property type="match status" value="2"/>
</dbReference>
<evidence type="ECO:0000256" key="1">
    <source>
        <dbReference type="ARBA" id="ARBA00022692"/>
    </source>
</evidence>
<evidence type="ECO:0000256" key="4">
    <source>
        <dbReference type="SAM" id="Phobius"/>
    </source>
</evidence>
<feature type="transmembrane region" description="Helical" evidence="4">
    <location>
        <begin position="279"/>
        <end position="296"/>
    </location>
</feature>